<dbReference type="Pfam" id="PF04639">
    <property type="entry name" value="Baculo_E56"/>
    <property type="match status" value="1"/>
</dbReference>
<evidence type="ECO:0000313" key="13">
    <source>
        <dbReference type="Proteomes" id="UP000501969"/>
    </source>
</evidence>
<evidence type="ECO:0000256" key="5">
    <source>
        <dbReference type="ARBA" id="ARBA00022879"/>
    </source>
</evidence>
<dbReference type="Proteomes" id="UP000501969">
    <property type="component" value="Segment"/>
</dbReference>
<accession>A0A346TPF3</accession>
<reference evidence="12 13" key="1">
    <citation type="submission" date="2018-03" db="EMBL/GenBank/DDBJ databases">
        <title>Complete genome sequence of a second alphabaculovirus from the true armyworm, Mythimna unipuncta.</title>
        <authorList>
            <person name="Harrison R.L."/>
            <person name="Mowery J.D."/>
            <person name="Bauchan G.R."/>
            <person name="Theilmann D.A."/>
            <person name="Erlandson M.A."/>
        </authorList>
    </citation>
    <scope>NUCLEOTIDE SEQUENCE [LARGE SCALE GENOMIC DNA]</scope>
    <source>
        <strain evidence="12 13">KY310</strain>
    </source>
</reference>
<sequence length="361" mass="39413">MSLFRGLRRVNKTYPNNSSFISDNAALVASQTPPGFQSVINAPSSRPIAGTTEVIPGYNLPNNRFASTAEVNTTMRSGNNAEIRDIFGNVSDSQISGLTPIRRSDNLPDPVVKNRNERKRNVRNRHPRSKARTPAEVNDFLNSQPRLKNHLETLKSGGTLVLMGAGIVLTFAAVNLVQDIIQALNTTGGSYHYIGSSNGEEVSQCWLQYRSCGINVGDVPIELRCNSDPLSNDVEVLRAICNNYNAEQEKTVCRQSDPNADPASNQYVDISGMPVNHTLFCVEPYDMADLIGDLGLDWLLNEEGVAAKLKGSSKSIGEALLPLIIAIGIILFVVFIGFMIFKRVTAPTVQMQPPPQSMPAR</sequence>
<keyword evidence="5" id="KW-0261">Viral envelope protein</keyword>
<protein>
    <submittedName>
        <fullName evidence="12">PIF-5</fullName>
    </submittedName>
</protein>
<evidence type="ECO:0000256" key="7">
    <source>
        <dbReference type="ARBA" id="ARBA00022989"/>
    </source>
</evidence>
<keyword evidence="6" id="KW-0426">Late protein</keyword>
<dbReference type="KEGG" id="vg:80533970"/>
<keyword evidence="7 11" id="KW-1133">Transmembrane helix</keyword>
<organism evidence="12 13">
    <name type="scientific">Mythimna unipuncta nucleopolyhedrovirus</name>
    <dbReference type="NCBI Taxonomy" id="447897"/>
    <lineage>
        <taxon>Viruses</taxon>
        <taxon>Viruses incertae sedis</taxon>
        <taxon>Naldaviricetes</taxon>
        <taxon>Lefavirales</taxon>
        <taxon>Baculoviridae</taxon>
        <taxon>Alphabaculovirus</taxon>
    </lineage>
</organism>
<evidence type="ECO:0000256" key="4">
    <source>
        <dbReference type="ARBA" id="ARBA00022844"/>
    </source>
</evidence>
<keyword evidence="4" id="KW-0946">Virion</keyword>
<evidence type="ECO:0000256" key="6">
    <source>
        <dbReference type="ARBA" id="ARBA00022921"/>
    </source>
</evidence>
<dbReference type="InterPro" id="IPR006733">
    <property type="entry name" value="Baculo_ODV-E56"/>
</dbReference>
<keyword evidence="3 11" id="KW-0812">Transmembrane</keyword>
<keyword evidence="8 11" id="KW-0472">Membrane</keyword>
<dbReference type="GeneID" id="80533970"/>
<evidence type="ECO:0000256" key="10">
    <source>
        <dbReference type="SAM" id="MobiDB-lite"/>
    </source>
</evidence>
<evidence type="ECO:0000256" key="2">
    <source>
        <dbReference type="ARBA" id="ARBA00008534"/>
    </source>
</evidence>
<dbReference type="GO" id="GO:0019031">
    <property type="term" value="C:viral envelope"/>
    <property type="evidence" value="ECO:0007669"/>
    <property type="project" value="UniProtKB-KW"/>
</dbReference>
<feature type="region of interest" description="Disordered" evidence="10">
    <location>
        <begin position="97"/>
        <end position="133"/>
    </location>
</feature>
<evidence type="ECO:0000256" key="1">
    <source>
        <dbReference type="ARBA" id="ARBA00004182"/>
    </source>
</evidence>
<keyword evidence="13" id="KW-1185">Reference proteome</keyword>
<proteinExistence type="inferred from homology"/>
<dbReference type="RefSeq" id="YP_010796475.1">
    <property type="nucleotide sequence ID" value="NC_076031.1"/>
</dbReference>
<evidence type="ECO:0000256" key="11">
    <source>
        <dbReference type="SAM" id="Phobius"/>
    </source>
</evidence>
<evidence type="ECO:0000256" key="9">
    <source>
        <dbReference type="ARBA" id="ARBA00023180"/>
    </source>
</evidence>
<name>A0A346TPF3_9ABAC</name>
<evidence type="ECO:0000256" key="3">
    <source>
        <dbReference type="ARBA" id="ARBA00022692"/>
    </source>
</evidence>
<comment type="subcellular location">
    <subcellularLocation>
        <location evidence="1">Virion membrane</location>
    </subcellularLocation>
</comment>
<dbReference type="GO" id="GO:0055036">
    <property type="term" value="C:virion membrane"/>
    <property type="evidence" value="ECO:0007669"/>
    <property type="project" value="UniProtKB-SubCell"/>
</dbReference>
<dbReference type="EMBL" id="MH124167">
    <property type="protein sequence ID" value="AXU41463.1"/>
    <property type="molecule type" value="Genomic_DNA"/>
</dbReference>
<comment type="similarity">
    <text evidence="2">Belongs to the baculoviridae E56 family.</text>
</comment>
<feature type="transmembrane region" description="Helical" evidence="11">
    <location>
        <begin position="319"/>
        <end position="341"/>
    </location>
</feature>
<keyword evidence="9" id="KW-0325">Glycoprotein</keyword>
<evidence type="ECO:0000256" key="8">
    <source>
        <dbReference type="ARBA" id="ARBA00023136"/>
    </source>
</evidence>
<feature type="compositionally biased region" description="Basic residues" evidence="10">
    <location>
        <begin position="116"/>
        <end position="131"/>
    </location>
</feature>
<evidence type="ECO:0000313" key="12">
    <source>
        <dbReference type="EMBL" id="AXU41463.1"/>
    </source>
</evidence>